<dbReference type="PANTHER" id="PTHR33568">
    <property type="entry name" value="DNA POLYMERASE"/>
    <property type="match status" value="1"/>
</dbReference>
<evidence type="ECO:0000313" key="1">
    <source>
        <dbReference type="EMBL" id="KYN38705.1"/>
    </source>
</evidence>
<dbReference type="InterPro" id="IPR023211">
    <property type="entry name" value="DNA_pol_palm_dom_sf"/>
</dbReference>
<keyword evidence="2" id="KW-1185">Reference proteome</keyword>
<dbReference type="EMBL" id="KQ981637">
    <property type="protein sequence ID" value="KYN38705.1"/>
    <property type="molecule type" value="Genomic_DNA"/>
</dbReference>
<feature type="non-terminal residue" evidence="1">
    <location>
        <position position="1"/>
    </location>
</feature>
<dbReference type="Gene3D" id="1.10.287.690">
    <property type="entry name" value="Helix hairpin bin"/>
    <property type="match status" value="1"/>
</dbReference>
<dbReference type="Proteomes" id="UP000078541">
    <property type="component" value="Unassembled WGS sequence"/>
</dbReference>
<dbReference type="SUPFAM" id="SSF56672">
    <property type="entry name" value="DNA/RNA polymerases"/>
    <property type="match status" value="1"/>
</dbReference>
<reference evidence="1 2" key="1">
    <citation type="submission" date="2016-03" db="EMBL/GenBank/DDBJ databases">
        <title>Trachymyrmex septentrionalis WGS genome.</title>
        <authorList>
            <person name="Nygaard S."/>
            <person name="Hu H."/>
            <person name="Boomsma J."/>
            <person name="Zhang G."/>
        </authorList>
    </citation>
    <scope>NUCLEOTIDE SEQUENCE [LARGE SCALE GENOMIC DNA]</scope>
    <source>
        <strain evidence="1">Tsep2-gDNA-1</strain>
        <tissue evidence="1">Whole body</tissue>
    </source>
</reference>
<proteinExistence type="predicted"/>
<name>A0A151JWM3_9HYME</name>
<dbReference type="PANTHER" id="PTHR33568:SF3">
    <property type="entry name" value="DNA-DIRECTED DNA POLYMERASE"/>
    <property type="match status" value="1"/>
</dbReference>
<protein>
    <recommendedName>
        <fullName evidence="3">DNA-directed DNA polymerase</fullName>
    </recommendedName>
</protein>
<sequence>VKPEENVRFMVWHEEMSRLNFDFNFKQEIIKYCRNDVDILRRACMAFRKIFLGRRDVCPFVECTTIASTCMKVFRKNFLHEEEIGIIPPGEYRYKDNHSHEVLQWLMWMERELGHPIIHAGRGREYRIAGTPVDEYYEVESDEATLDRSNVYRWYKMFSEGREDVNDEERAGRPSTSTTDENIDEVKKIVLANRAWVSCELRKALEKGYLVTNVSEIWQFRVTRFDPRTRQGGLFAEYINSFLKLKQEASGWPSECLDDESKERYLREYEKTEGIVLDKNNIARNPGLRSVAKLCLNSFWGKFGQRTNLPNTEIVKKYDRLAALLTSSEHEITNILPVNDEIIYVSWRLREETVAPSVQTNPVIAAWTTAQARLILYKYLEKLGSRVLYCDTDSCIYVNIGEQSRVREIFWAI</sequence>
<evidence type="ECO:0000313" key="2">
    <source>
        <dbReference type="Proteomes" id="UP000078541"/>
    </source>
</evidence>
<organism evidence="1 2">
    <name type="scientific">Trachymyrmex septentrionalis</name>
    <dbReference type="NCBI Taxonomy" id="34720"/>
    <lineage>
        <taxon>Eukaryota</taxon>
        <taxon>Metazoa</taxon>
        <taxon>Ecdysozoa</taxon>
        <taxon>Arthropoda</taxon>
        <taxon>Hexapoda</taxon>
        <taxon>Insecta</taxon>
        <taxon>Pterygota</taxon>
        <taxon>Neoptera</taxon>
        <taxon>Endopterygota</taxon>
        <taxon>Hymenoptera</taxon>
        <taxon>Apocrita</taxon>
        <taxon>Aculeata</taxon>
        <taxon>Formicoidea</taxon>
        <taxon>Formicidae</taxon>
        <taxon>Myrmicinae</taxon>
        <taxon>Trachymyrmex</taxon>
    </lineage>
</organism>
<dbReference type="GO" id="GO:0071897">
    <property type="term" value="P:DNA biosynthetic process"/>
    <property type="evidence" value="ECO:0007669"/>
    <property type="project" value="UniProtKB-ARBA"/>
</dbReference>
<dbReference type="Gene3D" id="3.90.1600.10">
    <property type="entry name" value="Palm domain of DNA polymerase"/>
    <property type="match status" value="1"/>
</dbReference>
<gene>
    <name evidence="1" type="ORF">ALC56_06914</name>
</gene>
<evidence type="ECO:0008006" key="3">
    <source>
        <dbReference type="Google" id="ProtNLM"/>
    </source>
</evidence>
<dbReference type="InterPro" id="IPR043502">
    <property type="entry name" value="DNA/RNA_pol_sf"/>
</dbReference>
<dbReference type="AlphaFoldDB" id="A0A151JWM3"/>
<dbReference type="STRING" id="34720.A0A151JWM3"/>
<accession>A0A151JWM3</accession>